<dbReference type="InterPro" id="IPR025351">
    <property type="entry name" value="Pvc16_N"/>
</dbReference>
<name>A0ABY0THL4_9PROT</name>
<dbReference type="RefSeq" id="WP_074631839.1">
    <property type="nucleotide sequence ID" value="NZ_FNKY01000001.1"/>
</dbReference>
<evidence type="ECO:0000313" key="2">
    <source>
        <dbReference type="EMBL" id="SDQ62315.1"/>
    </source>
</evidence>
<gene>
    <name evidence="2" type="ORF">SAMN05216402_1590</name>
</gene>
<comment type="caution">
    <text evidence="2">The sequence shown here is derived from an EMBL/GenBank/DDBJ whole genome shotgun (WGS) entry which is preliminary data.</text>
</comment>
<keyword evidence="3" id="KW-1185">Reference proteome</keyword>
<reference evidence="2 3" key="1">
    <citation type="submission" date="2016-10" db="EMBL/GenBank/DDBJ databases">
        <authorList>
            <person name="Varghese N."/>
            <person name="Submissions S."/>
        </authorList>
    </citation>
    <scope>NUCLEOTIDE SEQUENCE [LARGE SCALE GENOMIC DNA]</scope>
    <source>
        <strain evidence="2 3">Nl1</strain>
    </source>
</reference>
<sequence length="427" mass="46212">MSNSLAIATVTAALRQITHHAVSSAVSGAEALIERPLSSISDDDPRVRLFLYQVTPNAALRNDDLPTRAASGSLMKRPTAALDLHYLLAFYGNESDLEPQRMLGAVIRDLHAQPVLLRQVIVNAITSDGSLLTGSNLAEAFEQIKFTPLSLSLEELSKLWSVFFQAPYALSVAYQGTVVLIDSEENAPLAAPVLRRGEADRGVNLALGPFPALESFHIGAPEDEGWRPRQPSYPSAQLGTVLTLIGRNLGGETVSVRFHHIKLGVTRTIVVAQNDKTATEIKIGIGIGDDAAARAAWAAGFYIVTVLIENGGHPRASNQLPLPFSSRISGIAPSVRAGRDVTLTITFDPEVRSTQRASLIIMDREIEAEDPVTETGELRFIIEDAPTVTDAIVRLRIDGVDSLPFRRQPGPPPARMVFDENQKITIL</sequence>
<organism evidence="2 3">
    <name type="scientific">Nitrosospira multiformis</name>
    <dbReference type="NCBI Taxonomy" id="1231"/>
    <lineage>
        <taxon>Bacteria</taxon>
        <taxon>Pseudomonadati</taxon>
        <taxon>Pseudomonadota</taxon>
        <taxon>Betaproteobacteria</taxon>
        <taxon>Nitrosomonadales</taxon>
        <taxon>Nitrosomonadaceae</taxon>
        <taxon>Nitrosospira</taxon>
    </lineage>
</organism>
<dbReference type="EMBL" id="FNKY01000001">
    <property type="protein sequence ID" value="SDQ62315.1"/>
    <property type="molecule type" value="Genomic_DNA"/>
</dbReference>
<evidence type="ECO:0000313" key="3">
    <source>
        <dbReference type="Proteomes" id="UP000183471"/>
    </source>
</evidence>
<evidence type="ECO:0000259" key="1">
    <source>
        <dbReference type="Pfam" id="PF14065"/>
    </source>
</evidence>
<feature type="domain" description="Pvc16 N-terminal" evidence="1">
    <location>
        <begin position="9"/>
        <end position="194"/>
    </location>
</feature>
<dbReference type="Proteomes" id="UP000183471">
    <property type="component" value="Unassembled WGS sequence"/>
</dbReference>
<accession>A0ABY0THL4</accession>
<dbReference type="Pfam" id="PF14065">
    <property type="entry name" value="Pvc16_N"/>
    <property type="match status" value="1"/>
</dbReference>
<protein>
    <recommendedName>
        <fullName evidence="1">Pvc16 N-terminal domain-containing protein</fullName>
    </recommendedName>
</protein>
<proteinExistence type="predicted"/>